<dbReference type="InterPro" id="IPR031691">
    <property type="entry name" value="LIAS_N"/>
</dbReference>
<evidence type="ECO:0000256" key="7">
    <source>
        <dbReference type="ARBA" id="ARBA00023004"/>
    </source>
</evidence>
<evidence type="ECO:0000256" key="9">
    <source>
        <dbReference type="ARBA" id="ARBA00047326"/>
    </source>
</evidence>
<reference evidence="14 15" key="1">
    <citation type="submission" date="2016-06" db="EMBL/GenBank/DDBJ databases">
        <authorList>
            <consortium name="Pathogen Informatics"/>
        </authorList>
    </citation>
    <scope>NUCLEOTIDE SEQUENCE [LARGE SCALE GENOMIC DNA]</scope>
    <source>
        <strain evidence="14">PmlGA01</strain>
    </source>
</reference>
<evidence type="ECO:0000256" key="12">
    <source>
        <dbReference type="SAM" id="Phobius"/>
    </source>
</evidence>
<feature type="binding site" evidence="10">
    <location>
        <position position="299"/>
    </location>
    <ligand>
        <name>[4Fe-4S] cluster</name>
        <dbReference type="ChEBI" id="CHEBI:49883"/>
        <label>1</label>
    </ligand>
</feature>
<keyword evidence="10" id="KW-0934">Plastid</keyword>
<feature type="region of interest" description="Disordered" evidence="11">
    <location>
        <begin position="162"/>
        <end position="193"/>
    </location>
</feature>
<dbReference type="CDD" id="cd01335">
    <property type="entry name" value="Radical_SAM"/>
    <property type="match status" value="1"/>
</dbReference>
<dbReference type="GO" id="GO:0051539">
    <property type="term" value="F:4 iron, 4 sulfur cluster binding"/>
    <property type="evidence" value="ECO:0007669"/>
    <property type="project" value="UniProtKB-UniRule"/>
</dbReference>
<keyword evidence="12" id="KW-0812">Transmembrane</keyword>
<comment type="subcellular location">
    <subcellularLocation>
        <location evidence="1">Mitochondrion</location>
    </subcellularLocation>
    <subcellularLocation>
        <location evidence="10">Plastid</location>
        <location evidence="10">Apicoplast</location>
    </subcellularLocation>
</comment>
<keyword evidence="6 10" id="KW-0933">Apicoplast</keyword>
<dbReference type="VEuPathDB" id="PlasmoDB:PmUG01_12020300"/>
<evidence type="ECO:0000256" key="5">
    <source>
        <dbReference type="ARBA" id="ARBA00022723"/>
    </source>
</evidence>
<keyword evidence="5 10" id="KW-0479">Metal-binding</keyword>
<dbReference type="Pfam" id="PF16881">
    <property type="entry name" value="LIAS_N"/>
    <property type="match status" value="1"/>
</dbReference>
<evidence type="ECO:0000313" key="15">
    <source>
        <dbReference type="Proteomes" id="UP000219799"/>
    </source>
</evidence>
<dbReference type="SFLD" id="SFLDF00271">
    <property type="entry name" value="lipoyl_synthase"/>
    <property type="match status" value="1"/>
</dbReference>
<keyword evidence="7 10" id="KW-0408">Iron</keyword>
<comment type="function">
    <text evidence="10">Catalyzes the radical-mediated insertion of two sulfur atoms into the C-6 and C-8 positions of the octanoyl moiety bound to the lipoyl domains of lipoate-dependent enzymes, thereby converting the octanoylated domains into lipoylated derivatives.</text>
</comment>
<dbReference type="InterPro" id="IPR006638">
    <property type="entry name" value="Elp3/MiaA/NifB-like_rSAM"/>
</dbReference>
<feature type="compositionally biased region" description="Acidic residues" evidence="11">
    <location>
        <begin position="162"/>
        <end position="174"/>
    </location>
</feature>
<keyword evidence="4 10" id="KW-0949">S-adenosyl-L-methionine</keyword>
<dbReference type="SFLD" id="SFLDS00029">
    <property type="entry name" value="Radical_SAM"/>
    <property type="match status" value="1"/>
</dbReference>
<dbReference type="GO" id="GO:0016992">
    <property type="term" value="F:lipoate synthase activity"/>
    <property type="evidence" value="ECO:0007669"/>
    <property type="project" value="UniProtKB-UniRule"/>
</dbReference>
<feature type="compositionally biased region" description="Basic and acidic residues" evidence="11">
    <location>
        <begin position="175"/>
        <end position="188"/>
    </location>
</feature>
<keyword evidence="12" id="KW-0472">Membrane</keyword>
<dbReference type="GO" id="GO:0005739">
    <property type="term" value="C:mitochondrion"/>
    <property type="evidence" value="ECO:0007669"/>
    <property type="project" value="UniProtKB-SubCell"/>
</dbReference>
<evidence type="ECO:0000256" key="4">
    <source>
        <dbReference type="ARBA" id="ARBA00022691"/>
    </source>
</evidence>
<feature type="region of interest" description="Disordered" evidence="11">
    <location>
        <begin position="205"/>
        <end position="276"/>
    </location>
</feature>
<proteinExistence type="inferred from homology"/>
<dbReference type="GO" id="GO:0009249">
    <property type="term" value="P:protein lipoylation"/>
    <property type="evidence" value="ECO:0007669"/>
    <property type="project" value="UniProtKB-UniRule"/>
</dbReference>
<dbReference type="EC" id="2.8.1.8" evidence="10"/>
<keyword evidence="10" id="KW-0732">Signal</keyword>
<dbReference type="Pfam" id="PF04055">
    <property type="entry name" value="Radical_SAM"/>
    <property type="match status" value="1"/>
</dbReference>
<dbReference type="NCBIfam" id="NF004019">
    <property type="entry name" value="PRK05481.1"/>
    <property type="match status" value="1"/>
</dbReference>
<keyword evidence="8 10" id="KW-0411">Iron-sulfur</keyword>
<feature type="binding site" evidence="10">
    <location>
        <position position="325"/>
    </location>
    <ligand>
        <name>[4Fe-4S] cluster</name>
        <dbReference type="ChEBI" id="CHEBI:49883"/>
        <label>2</label>
        <note>4Fe-4S-S-AdoMet</note>
    </ligand>
</feature>
<dbReference type="GO" id="GO:0046872">
    <property type="term" value="F:metal ion binding"/>
    <property type="evidence" value="ECO:0007669"/>
    <property type="project" value="UniProtKB-KW"/>
</dbReference>
<feature type="binding site" evidence="10">
    <location>
        <position position="332"/>
    </location>
    <ligand>
        <name>[4Fe-4S] cluster</name>
        <dbReference type="ChEBI" id="CHEBI:49883"/>
        <label>2</label>
        <note>4Fe-4S-S-AdoMet</note>
    </ligand>
</feature>
<feature type="transmembrane region" description="Helical" evidence="12">
    <location>
        <begin position="12"/>
        <end position="35"/>
    </location>
</feature>
<dbReference type="GO" id="GO:0020011">
    <property type="term" value="C:apicoplast"/>
    <property type="evidence" value="ECO:0007669"/>
    <property type="project" value="UniProtKB-SubCell"/>
</dbReference>
<dbReference type="SUPFAM" id="SSF102114">
    <property type="entry name" value="Radical SAM enzymes"/>
    <property type="match status" value="1"/>
</dbReference>
<evidence type="ECO:0000256" key="1">
    <source>
        <dbReference type="ARBA" id="ARBA00004173"/>
    </source>
</evidence>
<gene>
    <name evidence="14" type="primary">LipA</name>
    <name evidence="10" type="synonym">lipA</name>
    <name evidence="14" type="ORF">PMLGA01_120013900</name>
</gene>
<keyword evidence="12" id="KW-1133">Transmembrane helix</keyword>
<evidence type="ECO:0000256" key="11">
    <source>
        <dbReference type="SAM" id="MobiDB-lite"/>
    </source>
</evidence>
<comment type="similarity">
    <text evidence="10">Belongs to the radical SAM superfamily. Lipoyl synthase family.</text>
</comment>
<dbReference type="NCBIfam" id="NF009544">
    <property type="entry name" value="PRK12928.1"/>
    <property type="match status" value="1"/>
</dbReference>
<name>A0A1C3L0E2_PLAMA</name>
<feature type="binding site" evidence="10">
    <location>
        <position position="329"/>
    </location>
    <ligand>
        <name>[4Fe-4S] cluster</name>
        <dbReference type="ChEBI" id="CHEBI:49883"/>
        <label>2</label>
        <note>4Fe-4S-S-AdoMet</note>
    </ligand>
</feature>
<dbReference type="InterPro" id="IPR007197">
    <property type="entry name" value="rSAM"/>
</dbReference>
<feature type="binding site" evidence="10">
    <location>
        <position position="540"/>
    </location>
    <ligand>
        <name>[4Fe-4S] cluster</name>
        <dbReference type="ChEBI" id="CHEBI:49883"/>
        <label>1</label>
    </ligand>
</feature>
<dbReference type="PANTHER" id="PTHR10949:SF0">
    <property type="entry name" value="LIPOYL SYNTHASE, MITOCHONDRIAL"/>
    <property type="match status" value="1"/>
</dbReference>
<keyword evidence="2 10" id="KW-0004">4Fe-4S</keyword>
<evidence type="ECO:0000259" key="13">
    <source>
        <dbReference type="PROSITE" id="PS51918"/>
    </source>
</evidence>
<comment type="pathway">
    <text evidence="10">Protein modification; protein lipoylation via endogenous pathway; protein N(6)-(lipoyl)lysine from octanoyl-[acyl-carrier-protein]: step 2/2.</text>
</comment>
<dbReference type="HAMAP" id="MF_00206">
    <property type="entry name" value="Lipoyl_synth"/>
    <property type="match status" value="1"/>
</dbReference>
<dbReference type="SFLD" id="SFLDG01058">
    <property type="entry name" value="lipoyl_synthase_like"/>
    <property type="match status" value="1"/>
</dbReference>
<dbReference type="NCBIfam" id="TIGR00510">
    <property type="entry name" value="lipA"/>
    <property type="match status" value="1"/>
</dbReference>
<accession>A0A1C3L0E2</accession>
<comment type="cofactor">
    <cofactor evidence="10">
        <name>[4Fe-4S] cluster</name>
        <dbReference type="ChEBI" id="CHEBI:49883"/>
    </cofactor>
    <text evidence="10">Binds 2 [4Fe-4S] clusters per subunit. One cluster is coordinated with 3 cysteines and an exchangeable S-adenosyl-L-methionine.</text>
</comment>
<evidence type="ECO:0000256" key="6">
    <source>
        <dbReference type="ARBA" id="ARBA00022887"/>
    </source>
</evidence>
<dbReference type="InterPro" id="IPR013785">
    <property type="entry name" value="Aldolase_TIM"/>
</dbReference>
<comment type="catalytic activity">
    <reaction evidence="9 10">
        <text>[[Fe-S] cluster scaffold protein carrying a second [4Fe-4S](2+) cluster] + N(6)-octanoyl-L-lysyl-[protein] + 2 oxidized [2Fe-2S]-[ferredoxin] + 2 S-adenosyl-L-methionine + 4 H(+) = [[Fe-S] cluster scaffold protein] + N(6)-[(R)-dihydrolipoyl]-L-lysyl-[protein] + 4 Fe(3+) + 2 hydrogen sulfide + 2 5'-deoxyadenosine + 2 L-methionine + 2 reduced [2Fe-2S]-[ferredoxin]</text>
        <dbReference type="Rhea" id="RHEA:16585"/>
        <dbReference type="Rhea" id="RHEA-COMP:9928"/>
        <dbReference type="Rhea" id="RHEA-COMP:10000"/>
        <dbReference type="Rhea" id="RHEA-COMP:10001"/>
        <dbReference type="Rhea" id="RHEA-COMP:10475"/>
        <dbReference type="Rhea" id="RHEA-COMP:14568"/>
        <dbReference type="Rhea" id="RHEA-COMP:14569"/>
        <dbReference type="ChEBI" id="CHEBI:15378"/>
        <dbReference type="ChEBI" id="CHEBI:17319"/>
        <dbReference type="ChEBI" id="CHEBI:29034"/>
        <dbReference type="ChEBI" id="CHEBI:29919"/>
        <dbReference type="ChEBI" id="CHEBI:33722"/>
        <dbReference type="ChEBI" id="CHEBI:33737"/>
        <dbReference type="ChEBI" id="CHEBI:33738"/>
        <dbReference type="ChEBI" id="CHEBI:57844"/>
        <dbReference type="ChEBI" id="CHEBI:59789"/>
        <dbReference type="ChEBI" id="CHEBI:78809"/>
        <dbReference type="ChEBI" id="CHEBI:83100"/>
        <dbReference type="EC" id="2.8.1.8"/>
    </reaction>
</comment>
<sequence length="570" mass="64396">MSRSVKNLMFQNILFLFKIVVKVNYNICPALYVFHPSSICSFGKIYIPLYFISMYFCVLLFFTHVLFSISAILKSGNIIVYAKSERRSYYTRNKILYIKDFLKKKKDLKYKNNKIECKKCHVWKLKLGRNLDLSTRMDNDKKYMRRNTVSECYVASGIPEDECSGGSDNGEDNVVDNRDGVNDNRSWEDNPESIKFCNKDYSTASGSNSSSDNSSSNNSSSDSSGSNNSSSDSSGSNNSSSDSSSCSDGRRPAVELQRPKVGNKMPEKKPDWFHVPAPTGTKYNKLKNDLKKLKLHTVCEEAQCPNIGECWNIGTATIMLLGDTCTRGCKFCSVKTSSKPLPPDVNEPFNTAKAVCEWNMNYIVLTSVDRDDLADGGANHFAKTVELIKFSRPDILIECLVSDFQGNIDSVKRLALSGMDVYAHNIETVKRLQKYVRDRRANYEQSLFVLKKAKEINPKLYTKTSIMLGLGETKEEVLEAMHHVRDNDIDVITFGQYLRPTKNHLNVVEYISPQSFDYYKEDGLKMGFKYSASGPLVRSSDKAGEYFMKNLVEQSKNNLESNALKLQGAK</sequence>
<evidence type="ECO:0000256" key="10">
    <source>
        <dbReference type="HAMAP-Rule" id="MF_03123"/>
    </source>
</evidence>
<dbReference type="PANTHER" id="PTHR10949">
    <property type="entry name" value="LIPOYL SYNTHASE"/>
    <property type="match status" value="1"/>
</dbReference>
<dbReference type="Gene3D" id="3.20.20.70">
    <property type="entry name" value="Aldolase class I"/>
    <property type="match status" value="1"/>
</dbReference>
<dbReference type="SMART" id="SM00729">
    <property type="entry name" value="Elp3"/>
    <property type="match status" value="1"/>
</dbReference>
<feature type="binding site" evidence="10">
    <location>
        <position position="310"/>
    </location>
    <ligand>
        <name>[4Fe-4S] cluster</name>
        <dbReference type="ChEBI" id="CHEBI:49883"/>
        <label>1</label>
    </ligand>
</feature>
<evidence type="ECO:0000256" key="2">
    <source>
        <dbReference type="ARBA" id="ARBA00022485"/>
    </source>
</evidence>
<protein>
    <recommendedName>
        <fullName evidence="10">Lipoyl synthase, apicoplast</fullName>
        <ecNumber evidence="10">2.8.1.8</ecNumber>
    </recommendedName>
    <alternativeName>
        <fullName evidence="10">Lipoate synthase</fullName>
        <shortName evidence="10">LS</shortName>
        <shortName evidence="10">Lip-syn</shortName>
    </alternativeName>
    <alternativeName>
        <fullName evidence="10">Lipoic acid synthase</fullName>
    </alternativeName>
</protein>
<keyword evidence="3 10" id="KW-0808">Transferase</keyword>
<dbReference type="PROSITE" id="PS51918">
    <property type="entry name" value="RADICAL_SAM"/>
    <property type="match status" value="1"/>
</dbReference>
<organism evidence="14 15">
    <name type="scientific">Plasmodium malariae</name>
    <dbReference type="NCBI Taxonomy" id="5858"/>
    <lineage>
        <taxon>Eukaryota</taxon>
        <taxon>Sar</taxon>
        <taxon>Alveolata</taxon>
        <taxon>Apicomplexa</taxon>
        <taxon>Aconoidasida</taxon>
        <taxon>Haemosporida</taxon>
        <taxon>Plasmodiidae</taxon>
        <taxon>Plasmodium</taxon>
        <taxon>Plasmodium (Plasmodium)</taxon>
    </lineage>
</organism>
<dbReference type="EMBL" id="LT594500">
    <property type="protein sequence ID" value="SBT79981.1"/>
    <property type="molecule type" value="Genomic_DNA"/>
</dbReference>
<feature type="binding site" evidence="10">
    <location>
        <position position="304"/>
    </location>
    <ligand>
        <name>[4Fe-4S] cluster</name>
        <dbReference type="ChEBI" id="CHEBI:49883"/>
        <label>1</label>
    </ligand>
</feature>
<dbReference type="AlphaFoldDB" id="A0A1C3L0E2"/>
<feature type="transmembrane region" description="Helical" evidence="12">
    <location>
        <begin position="47"/>
        <end position="73"/>
    </location>
</feature>
<dbReference type="Proteomes" id="UP000219799">
    <property type="component" value="Chromosome 12"/>
</dbReference>
<feature type="domain" description="Radical SAM core" evidence="13">
    <location>
        <begin position="311"/>
        <end position="529"/>
    </location>
</feature>
<evidence type="ECO:0000256" key="3">
    <source>
        <dbReference type="ARBA" id="ARBA00022679"/>
    </source>
</evidence>
<evidence type="ECO:0000256" key="8">
    <source>
        <dbReference type="ARBA" id="ARBA00023014"/>
    </source>
</evidence>
<dbReference type="InterPro" id="IPR003698">
    <property type="entry name" value="Lipoyl_synth"/>
</dbReference>
<evidence type="ECO:0000313" key="14">
    <source>
        <dbReference type="EMBL" id="SBT79981.1"/>
    </source>
</evidence>
<dbReference type="UniPathway" id="UPA00538">
    <property type="reaction ID" value="UER00593"/>
</dbReference>
<feature type="compositionally biased region" description="Low complexity" evidence="11">
    <location>
        <begin position="205"/>
        <end position="247"/>
    </location>
</feature>
<dbReference type="InterPro" id="IPR058240">
    <property type="entry name" value="rSAM_sf"/>
</dbReference>